<keyword evidence="1" id="KW-0472">Membrane</keyword>
<keyword evidence="1" id="KW-1133">Transmembrane helix</keyword>
<name>A0A1E5XV10_9HYPH</name>
<protein>
    <submittedName>
        <fullName evidence="2">Uncharacterized protein</fullName>
    </submittedName>
</protein>
<evidence type="ECO:0000313" key="3">
    <source>
        <dbReference type="Proteomes" id="UP000095463"/>
    </source>
</evidence>
<feature type="transmembrane region" description="Helical" evidence="1">
    <location>
        <begin position="15"/>
        <end position="37"/>
    </location>
</feature>
<organism evidence="2 3">
    <name type="scientific">Devosia insulae DS-56</name>
    <dbReference type="NCBI Taxonomy" id="1116389"/>
    <lineage>
        <taxon>Bacteria</taxon>
        <taxon>Pseudomonadati</taxon>
        <taxon>Pseudomonadota</taxon>
        <taxon>Alphaproteobacteria</taxon>
        <taxon>Hyphomicrobiales</taxon>
        <taxon>Devosiaceae</taxon>
        <taxon>Devosia</taxon>
    </lineage>
</organism>
<sequence>MAGEAQVHRPHHHSIGFNLGAIAVLLALLGIGVAYLIDAAGRTARTQAHRLDTETTLTRTLGGRDLEIPLSWFRYEEQRIEGFAKQIDLRFELPFGVDAHSEPVDVTLLPRSRARPSAALLDGVYLHQFLPEQLSGPPGLVGKPLRADGGYADEVVWYDPLSSEPFVAKCSKPIASAAVGQCLRTVYLGPGVAAVYAFPEPALQHWRDFDAELTARLGQIGAL</sequence>
<evidence type="ECO:0000256" key="1">
    <source>
        <dbReference type="SAM" id="Phobius"/>
    </source>
</evidence>
<gene>
    <name evidence="2" type="ORF">VW23_011445</name>
</gene>
<keyword evidence="1" id="KW-0812">Transmembrane</keyword>
<evidence type="ECO:0000313" key="2">
    <source>
        <dbReference type="EMBL" id="OEO32430.1"/>
    </source>
</evidence>
<dbReference type="Proteomes" id="UP000095463">
    <property type="component" value="Unassembled WGS sequence"/>
</dbReference>
<comment type="caution">
    <text evidence="2">The sequence shown here is derived from an EMBL/GenBank/DDBJ whole genome shotgun (WGS) entry which is preliminary data.</text>
</comment>
<reference evidence="2 3" key="1">
    <citation type="journal article" date="2015" name="Genome Announc.">
        <title>Genome Assemblies of Three Soil-Associated Devosia species: D. insulae, D. limi, and D. soli.</title>
        <authorList>
            <person name="Hassan Y.I."/>
            <person name="Lepp D."/>
            <person name="Zhou T."/>
        </authorList>
    </citation>
    <scope>NUCLEOTIDE SEQUENCE [LARGE SCALE GENOMIC DNA]</scope>
    <source>
        <strain evidence="2 3">DS-56</strain>
    </source>
</reference>
<accession>A0A1E5XV10</accession>
<proteinExistence type="predicted"/>
<dbReference type="OrthoDB" id="7959514at2"/>
<keyword evidence="3" id="KW-1185">Reference proteome</keyword>
<dbReference type="RefSeq" id="WP_069908386.1">
    <property type="nucleotide sequence ID" value="NZ_LAJE02000072.1"/>
</dbReference>
<dbReference type="AlphaFoldDB" id="A0A1E5XV10"/>
<dbReference type="EMBL" id="LAJE02000072">
    <property type="protein sequence ID" value="OEO32430.1"/>
    <property type="molecule type" value="Genomic_DNA"/>
</dbReference>